<dbReference type="EMBL" id="KN831952">
    <property type="protein sequence ID" value="KIO10287.1"/>
    <property type="molecule type" value="Genomic_DNA"/>
</dbReference>
<feature type="coiled-coil region" evidence="1">
    <location>
        <begin position="38"/>
        <end position="83"/>
    </location>
</feature>
<dbReference type="OrthoDB" id="3222645at2759"/>
<proteinExistence type="predicted"/>
<sequence>MFTDEIEKLRSKLQQNVRQVEVVTVERDRLRRDKDGIVATLKTENDRHKATLAKQVEEYKGALEEMNRDRAQAHSELHKLRKTLEGYAAQKEYGQIMALLDDRTSELKGAQSFLTTADTFSGTEVLNTLQRLNSETLQHTAFIAESMIESYMPDKVLMKTEEQMAGANRVTGVIGGAIVHFLGTKKHRDDPILVQIAFQAYFAHVLQWITRAWNIGGDETQNRLIEEIYEKVRDTEAQAISGRWRALTRANIPRRQRDELQLTSLLTTKILSGLADILLAAGCNASQAELVTALSSKFREKVLFLVTLAVRVNKIVGEDVTSGDLEVLTVPPASLFDPASMEDVYNEAASGTGARVLCTTDLGLRKRVRISMTGEKEKQWAVTTLLKPKVALETVVEIMDD</sequence>
<keyword evidence="1" id="KW-0175">Coiled coil</keyword>
<dbReference type="Proteomes" id="UP000054217">
    <property type="component" value="Unassembled WGS sequence"/>
</dbReference>
<dbReference type="AlphaFoldDB" id="A0A0C3KL18"/>
<name>A0A0C3KL18_PISTI</name>
<keyword evidence="3" id="KW-1185">Reference proteome</keyword>
<evidence type="ECO:0000313" key="3">
    <source>
        <dbReference type="Proteomes" id="UP000054217"/>
    </source>
</evidence>
<reference evidence="3" key="2">
    <citation type="submission" date="2015-01" db="EMBL/GenBank/DDBJ databases">
        <title>Evolutionary Origins and Diversification of the Mycorrhizal Mutualists.</title>
        <authorList>
            <consortium name="DOE Joint Genome Institute"/>
            <consortium name="Mycorrhizal Genomics Consortium"/>
            <person name="Kohler A."/>
            <person name="Kuo A."/>
            <person name="Nagy L.G."/>
            <person name="Floudas D."/>
            <person name="Copeland A."/>
            <person name="Barry K.W."/>
            <person name="Cichocki N."/>
            <person name="Veneault-Fourrey C."/>
            <person name="LaButti K."/>
            <person name="Lindquist E.A."/>
            <person name="Lipzen A."/>
            <person name="Lundell T."/>
            <person name="Morin E."/>
            <person name="Murat C."/>
            <person name="Riley R."/>
            <person name="Ohm R."/>
            <person name="Sun H."/>
            <person name="Tunlid A."/>
            <person name="Henrissat B."/>
            <person name="Grigoriev I.V."/>
            <person name="Hibbett D.S."/>
            <person name="Martin F."/>
        </authorList>
    </citation>
    <scope>NUCLEOTIDE SEQUENCE [LARGE SCALE GENOMIC DNA]</scope>
    <source>
        <strain evidence="3">Marx 270</strain>
    </source>
</reference>
<gene>
    <name evidence="2" type="ORF">M404DRAFT_129258</name>
</gene>
<organism evidence="2 3">
    <name type="scientific">Pisolithus tinctorius Marx 270</name>
    <dbReference type="NCBI Taxonomy" id="870435"/>
    <lineage>
        <taxon>Eukaryota</taxon>
        <taxon>Fungi</taxon>
        <taxon>Dikarya</taxon>
        <taxon>Basidiomycota</taxon>
        <taxon>Agaricomycotina</taxon>
        <taxon>Agaricomycetes</taxon>
        <taxon>Agaricomycetidae</taxon>
        <taxon>Boletales</taxon>
        <taxon>Sclerodermatineae</taxon>
        <taxon>Pisolithaceae</taxon>
        <taxon>Pisolithus</taxon>
    </lineage>
</organism>
<dbReference type="STRING" id="870435.A0A0C3KL18"/>
<evidence type="ECO:0000313" key="2">
    <source>
        <dbReference type="EMBL" id="KIO10287.1"/>
    </source>
</evidence>
<dbReference type="InParanoid" id="A0A0C3KL18"/>
<accession>A0A0C3KL18</accession>
<dbReference type="HOGENOM" id="CLU_031481_1_1_1"/>
<reference evidence="2 3" key="1">
    <citation type="submission" date="2014-04" db="EMBL/GenBank/DDBJ databases">
        <authorList>
            <consortium name="DOE Joint Genome Institute"/>
            <person name="Kuo A."/>
            <person name="Kohler A."/>
            <person name="Costa M.D."/>
            <person name="Nagy L.G."/>
            <person name="Floudas D."/>
            <person name="Copeland A."/>
            <person name="Barry K.W."/>
            <person name="Cichocki N."/>
            <person name="Veneault-Fourrey C."/>
            <person name="LaButti K."/>
            <person name="Lindquist E.A."/>
            <person name="Lipzen A."/>
            <person name="Lundell T."/>
            <person name="Morin E."/>
            <person name="Murat C."/>
            <person name="Sun H."/>
            <person name="Tunlid A."/>
            <person name="Henrissat B."/>
            <person name="Grigoriev I.V."/>
            <person name="Hibbett D.S."/>
            <person name="Martin F."/>
            <person name="Nordberg H.P."/>
            <person name="Cantor M.N."/>
            <person name="Hua S.X."/>
        </authorList>
    </citation>
    <scope>NUCLEOTIDE SEQUENCE [LARGE SCALE GENOMIC DNA]</scope>
    <source>
        <strain evidence="2 3">Marx 270</strain>
    </source>
</reference>
<evidence type="ECO:0000256" key="1">
    <source>
        <dbReference type="SAM" id="Coils"/>
    </source>
</evidence>
<protein>
    <submittedName>
        <fullName evidence="2">Uncharacterized protein</fullName>
    </submittedName>
</protein>